<dbReference type="Proteomes" id="UP001056855">
    <property type="component" value="Chromosome"/>
</dbReference>
<dbReference type="EMBL" id="CP100355">
    <property type="protein sequence ID" value="UTF52885.1"/>
    <property type="molecule type" value="Genomic_DNA"/>
</dbReference>
<accession>A0A9E7STU4</accession>
<organism evidence="2 3">
    <name type="scientific">Natronosalvus rutilus</name>
    <dbReference type="NCBI Taxonomy" id="2953753"/>
    <lineage>
        <taxon>Archaea</taxon>
        <taxon>Methanobacteriati</taxon>
        <taxon>Methanobacteriota</taxon>
        <taxon>Stenosarchaea group</taxon>
        <taxon>Halobacteria</taxon>
        <taxon>Halobacteriales</taxon>
        <taxon>Natrialbaceae</taxon>
        <taxon>Natronosalvus</taxon>
    </lineage>
</organism>
<evidence type="ECO:0000313" key="2">
    <source>
        <dbReference type="EMBL" id="UTF52885.1"/>
    </source>
</evidence>
<sequence length="53" mass="6057">MAEDDTDRSDEYEAEREAEIEDELERIDRDPDDVDEGGDLGKQSAPRRADDES</sequence>
<feature type="compositionally biased region" description="Acidic residues" evidence="1">
    <location>
        <begin position="18"/>
        <end position="38"/>
    </location>
</feature>
<keyword evidence="3" id="KW-1185">Reference proteome</keyword>
<evidence type="ECO:0000256" key="1">
    <source>
        <dbReference type="SAM" id="MobiDB-lite"/>
    </source>
</evidence>
<protein>
    <submittedName>
        <fullName evidence="2">Uncharacterized protein</fullName>
    </submittedName>
</protein>
<dbReference type="AlphaFoldDB" id="A0A9E7STU4"/>
<gene>
    <name evidence="2" type="ORF">NGM29_14005</name>
</gene>
<feature type="region of interest" description="Disordered" evidence="1">
    <location>
        <begin position="1"/>
        <end position="53"/>
    </location>
</feature>
<dbReference type="KEGG" id="sawl:NGM29_14005"/>
<evidence type="ECO:0000313" key="3">
    <source>
        <dbReference type="Proteomes" id="UP001056855"/>
    </source>
</evidence>
<reference evidence="2" key="1">
    <citation type="submission" date="2022-06" db="EMBL/GenBank/DDBJ databases">
        <title>Diverse halophilic archaea isolated from saline environments.</title>
        <authorList>
            <person name="Cui H.-L."/>
        </authorList>
    </citation>
    <scope>NUCLEOTIDE SEQUENCE</scope>
    <source>
        <strain evidence="2">WLHS1</strain>
    </source>
</reference>
<proteinExistence type="predicted"/>
<dbReference type="RefSeq" id="WP_254156955.1">
    <property type="nucleotide sequence ID" value="NZ_CP100355.1"/>
</dbReference>
<dbReference type="GeneID" id="73291181"/>
<name>A0A9E7STU4_9EURY</name>